<evidence type="ECO:0000313" key="1">
    <source>
        <dbReference type="EMBL" id="KAI4465675.1"/>
    </source>
</evidence>
<proteinExistence type="predicted"/>
<keyword evidence="2" id="KW-1185">Reference proteome</keyword>
<dbReference type="Proteomes" id="UP001056778">
    <property type="component" value="Chromosome 3"/>
</dbReference>
<comment type="caution">
    <text evidence="1">The sequence shown here is derived from an EMBL/GenBank/DDBJ whole genome shotgun (WGS) entry which is preliminary data.</text>
</comment>
<dbReference type="EMBL" id="CM043017">
    <property type="protein sequence ID" value="KAI4465675.1"/>
    <property type="molecule type" value="Genomic_DNA"/>
</dbReference>
<evidence type="ECO:0000313" key="2">
    <source>
        <dbReference type="Proteomes" id="UP001056778"/>
    </source>
</evidence>
<protein>
    <submittedName>
        <fullName evidence="1">Dna primase large subunit</fullName>
    </submittedName>
</protein>
<gene>
    <name evidence="1" type="ORF">MML48_3g00021482</name>
</gene>
<name>A0ACB9TFU7_HOLOL</name>
<accession>A0ACB9TFU7</accession>
<sequence length="966" mass="112633">MLFAAVQMVSGTDMYDASYSPSLALSCIGNLLAKLITLILYASIMSAHILLYMKRVDVRYMYMEMFSILSRKNITRKFIDRIVNVLYTEWDDNECTSMKQSEGITCDVPMYIQEEIMCHIAENCINNEICFSEFSDIARYDICANLKYIVWPSDEPLSYPGQMITVNPQLVQAIVYHYEIKWSQQKGRSVHNVFEILSLQIQSDVLFEIYGMNLYNASIFKSKTKSFFKNLVPKTRHEIICKEGYAVTINDITKYIYIVCKGEFEILAPDGTVTTTVLCGGMFGNLQNKKRSRLRISAVACCHSEVLMITALEFHKLLEYEPQIKDEYVALIRIYFNYIPGSNETKKTIRSDNTYKAQNIKKSIWLYVFNPNTLRMQIWNAINLTFSCYVCIILDLYQLCSTENSIIMLVMQYTCDVLYAAQYCLKFRIAYEDEWGTLITDLRQIAKKQCENKFRLLIGTIIYIFIKKMDLVGTRRKRNYTTIISNSLKDSYPHNLQMYSFPPGNEIQLSEFEELALERLQLFRTIEHTTQKGLRIYSEEWKECVYGELIKNELKRYLRLAKSTDFENPSDIDLQARRADHISHFILRLAYCRTESLRKWFLARELEWFKLRFLQQSPKSIEKFLKLNNLTYTSISPEEKAKFYSELSDSTANAYAVDQLNFYKVRFTEVPSLIKSRRVFVHKGYAYIPNFELVTCILGIFRSSLNEALVYANRRLPLMDDDRINFLITNLHNIYTGKDYSQNFNSGKVGLTSLDVYARDHFPLCMKYVYGILKSTHHLKHDCRLQLGLFLKGIGLTYEDSMTFWKNEFTKKIDSGKFDKEYAYNIKHMYGLVGQRTSYSAYSCIKIISSNVGVGDHHGCPYKHWDSVILRTKLNELGMTTEAIEDIVNTASKGHYQIACCKHFEYIHGQQNKVAISHPNQYFEESLECSKENKNQKSQDTPKIVKKQKANDTTLEINDIDWNEDI</sequence>
<organism evidence="1 2">
    <name type="scientific">Holotrichia oblita</name>
    <name type="common">Chafer beetle</name>
    <dbReference type="NCBI Taxonomy" id="644536"/>
    <lineage>
        <taxon>Eukaryota</taxon>
        <taxon>Metazoa</taxon>
        <taxon>Ecdysozoa</taxon>
        <taxon>Arthropoda</taxon>
        <taxon>Hexapoda</taxon>
        <taxon>Insecta</taxon>
        <taxon>Pterygota</taxon>
        <taxon>Neoptera</taxon>
        <taxon>Endopterygota</taxon>
        <taxon>Coleoptera</taxon>
        <taxon>Polyphaga</taxon>
        <taxon>Scarabaeiformia</taxon>
        <taxon>Scarabaeidae</taxon>
        <taxon>Melolonthinae</taxon>
        <taxon>Holotrichia</taxon>
    </lineage>
</organism>
<reference evidence="1" key="1">
    <citation type="submission" date="2022-04" db="EMBL/GenBank/DDBJ databases">
        <title>Chromosome-scale genome assembly of Holotrichia oblita Faldermann.</title>
        <authorList>
            <person name="Rongchong L."/>
        </authorList>
    </citation>
    <scope>NUCLEOTIDE SEQUENCE</scope>
    <source>
        <strain evidence="1">81SQS9</strain>
    </source>
</reference>